<reference evidence="2 3" key="1">
    <citation type="submission" date="2015-07" db="EMBL/GenBank/DDBJ databases">
        <title>High-quality genome of monoxenous trypanosomatid Leptomonas pyrrhocoris.</title>
        <authorList>
            <person name="Flegontov P."/>
            <person name="Butenko A."/>
            <person name="Firsov S."/>
            <person name="Vlcek C."/>
            <person name="Logacheva M.D."/>
            <person name="Field M."/>
            <person name="Filatov D."/>
            <person name="Flegontova O."/>
            <person name="Gerasimov E."/>
            <person name="Jackson A.P."/>
            <person name="Kelly S."/>
            <person name="Opperdoes F."/>
            <person name="O'Reilly A."/>
            <person name="Votypka J."/>
            <person name="Yurchenko V."/>
            <person name="Lukes J."/>
        </authorList>
    </citation>
    <scope>NUCLEOTIDE SEQUENCE [LARGE SCALE GENOMIC DNA]</scope>
    <source>
        <strain evidence="2">H10</strain>
    </source>
</reference>
<sequence>MFLNRNETFLTSFVLDDLLNRLVAGVYEKRPVSSREVLELMSETLESTKMKQWYYSETVRSFKSTVDALNRRGFPMQMTCPLYFRVPLEDGGVDELFPSGSQVAVTPNNYDTFGIMLKQYYRYRSNPDAGGSYYDAARRFLPINVHRNLLNLSFLPVLKLVSEHLLNPDSPWCVRSEEEWAQLGVTYAVPLAGRFFPVDPTKPAMTSVPFAEASRYVELASDTVNKLNNLLKTGAALNAFRLTSTAAPPQPLHPPSAATSPECDVATRLSPLPPQQQQRQQTTASRVTHSFNEFAELESIGLRRETCQNMTAAELSFWDYILQLRRNPTLTQDVSFRLEFGGGKYIDLEANGAFIPVTKYNVAQFFEAAVQQQDEVHRYINGIASTTTMATTSSALAAAGVSPGEAGTRRSSLPMLPPPPGGTVRTAAAPAPRRWRRTPTPPAQESRWRGTRRGCGGLTWTRPWCAPCWGCACYTTRTASPRPTSAGKAFVSASRARRACTT</sequence>
<evidence type="ECO:0000256" key="1">
    <source>
        <dbReference type="SAM" id="MobiDB-lite"/>
    </source>
</evidence>
<dbReference type="OrthoDB" id="261641at2759"/>
<dbReference type="RefSeq" id="XP_015660872.1">
    <property type="nucleotide sequence ID" value="XM_015800865.1"/>
</dbReference>
<comment type="caution">
    <text evidence="2">The sequence shown here is derived from an EMBL/GenBank/DDBJ whole genome shotgun (WGS) entry which is preliminary data.</text>
</comment>
<evidence type="ECO:0000313" key="3">
    <source>
        <dbReference type="Proteomes" id="UP000037923"/>
    </source>
</evidence>
<dbReference type="Proteomes" id="UP000037923">
    <property type="component" value="Unassembled WGS sequence"/>
</dbReference>
<name>A0A0M9G528_LEPPY</name>
<dbReference type="VEuPathDB" id="TriTrypDB:LpyrH10_05_3610"/>
<protein>
    <submittedName>
        <fullName evidence="2">Uncharacterized protein</fullName>
    </submittedName>
</protein>
<evidence type="ECO:0000313" key="2">
    <source>
        <dbReference type="EMBL" id="KPA82433.1"/>
    </source>
</evidence>
<accession>A0A0M9G528</accession>
<feature type="region of interest" description="Disordered" evidence="1">
    <location>
        <begin position="246"/>
        <end position="285"/>
    </location>
</feature>
<feature type="compositionally biased region" description="Low complexity" evidence="1">
    <location>
        <begin position="267"/>
        <end position="285"/>
    </location>
</feature>
<gene>
    <name evidence="2" type="ORF">ABB37_03501</name>
</gene>
<proteinExistence type="predicted"/>
<feature type="region of interest" description="Disordered" evidence="1">
    <location>
        <begin position="402"/>
        <end position="449"/>
    </location>
</feature>
<dbReference type="AlphaFoldDB" id="A0A0M9G528"/>
<feature type="compositionally biased region" description="Low complexity" evidence="1">
    <location>
        <begin position="422"/>
        <end position="432"/>
    </location>
</feature>
<keyword evidence="3" id="KW-1185">Reference proteome</keyword>
<dbReference type="EMBL" id="LGTL01000005">
    <property type="protein sequence ID" value="KPA82433.1"/>
    <property type="molecule type" value="Genomic_DNA"/>
</dbReference>
<dbReference type="GeneID" id="26903792"/>
<organism evidence="2 3">
    <name type="scientific">Leptomonas pyrrhocoris</name>
    <name type="common">Firebug parasite</name>
    <dbReference type="NCBI Taxonomy" id="157538"/>
    <lineage>
        <taxon>Eukaryota</taxon>
        <taxon>Discoba</taxon>
        <taxon>Euglenozoa</taxon>
        <taxon>Kinetoplastea</taxon>
        <taxon>Metakinetoplastina</taxon>
        <taxon>Trypanosomatida</taxon>
        <taxon>Trypanosomatidae</taxon>
        <taxon>Leishmaniinae</taxon>
        <taxon>Leptomonas</taxon>
    </lineage>
</organism>